<keyword evidence="2" id="KW-0812">Transmembrane</keyword>
<accession>A0A5P9XS38</accession>
<keyword evidence="2" id="KW-0472">Membrane</keyword>
<organism evidence="4 5">
    <name type="scientific">Acidithiobacillus thiooxidans ATCC 19377</name>
    <dbReference type="NCBI Taxonomy" id="637390"/>
    <lineage>
        <taxon>Bacteria</taxon>
        <taxon>Pseudomonadati</taxon>
        <taxon>Pseudomonadota</taxon>
        <taxon>Acidithiobacillia</taxon>
        <taxon>Acidithiobacillales</taxon>
        <taxon>Acidithiobacillaceae</taxon>
        <taxon>Acidithiobacillus</taxon>
    </lineage>
</organism>
<feature type="transmembrane region" description="Helical" evidence="2">
    <location>
        <begin position="343"/>
        <end position="363"/>
    </location>
</feature>
<dbReference type="Pfam" id="PF25800">
    <property type="entry name" value="FimV_N"/>
    <property type="match status" value="1"/>
</dbReference>
<keyword evidence="2" id="KW-1133">Transmembrane helix</keyword>
<feature type="domain" description="FimV N-terminal" evidence="3">
    <location>
        <begin position="1"/>
        <end position="94"/>
    </location>
</feature>
<evidence type="ECO:0000259" key="3">
    <source>
        <dbReference type="Pfam" id="PF25800"/>
    </source>
</evidence>
<gene>
    <name evidence="4" type="ORF">GCD22_01692</name>
</gene>
<dbReference type="Proteomes" id="UP000363590">
    <property type="component" value="Chromosome"/>
</dbReference>
<dbReference type="InterPro" id="IPR020012">
    <property type="entry name" value="LysM_FimV"/>
</dbReference>
<evidence type="ECO:0000256" key="2">
    <source>
        <dbReference type="SAM" id="Phobius"/>
    </source>
</evidence>
<dbReference type="InterPro" id="IPR057840">
    <property type="entry name" value="FimV_N"/>
</dbReference>
<feature type="region of interest" description="Disordered" evidence="1">
    <location>
        <begin position="122"/>
        <end position="152"/>
    </location>
</feature>
<dbReference type="InterPro" id="IPR036779">
    <property type="entry name" value="LysM_dom_sf"/>
</dbReference>
<proteinExistence type="predicted"/>
<dbReference type="NCBIfam" id="TIGR03505">
    <property type="entry name" value="FimV_core"/>
    <property type="match status" value="1"/>
</dbReference>
<dbReference type="AlphaFoldDB" id="A0A5P9XS38"/>
<evidence type="ECO:0000256" key="1">
    <source>
        <dbReference type="SAM" id="MobiDB-lite"/>
    </source>
</evidence>
<feature type="compositionally biased region" description="Polar residues" evidence="1">
    <location>
        <begin position="141"/>
        <end position="150"/>
    </location>
</feature>
<reference evidence="4 5" key="1">
    <citation type="submission" date="2019-10" db="EMBL/GenBank/DDBJ databases">
        <authorList>
            <person name="Wang R."/>
        </authorList>
    </citation>
    <scope>NUCLEOTIDE SEQUENCE [LARGE SCALE GENOMIC DNA]</scope>
    <source>
        <strain evidence="4 5">ATCC 19377</strain>
    </source>
</reference>
<evidence type="ECO:0000313" key="4">
    <source>
        <dbReference type="EMBL" id="QFX95986.1"/>
    </source>
</evidence>
<dbReference type="KEGG" id="atx:GCD22_01692"/>
<protein>
    <recommendedName>
        <fullName evidence="3">FimV N-terminal domain-containing protein</fullName>
    </recommendedName>
</protein>
<name>A0A5P9XS38_ACITH</name>
<sequence>MQVLSEPGHPFKAIIPVQSVTHAEGGSLLAGFPEHQDTYTLAGIQAPAPGWKAVLVRKPTWHLLVTAPTPVTQATSLLVQAQWSGGQVMREYALPRGAAASAVEAPVHPPVSPVKAVAEKHIAQQAPSSTPLQGASLAGGSPSQGATPSQGAAPLYHGWSRMAQYRVRAGQCLSEIAVALRGNETVTPDQIMAALVRANPAAFVAGDPNQLRSGVVLTLPNMRQVQAMTPTQAFAWMRGQAHSAPSVASLLRKKSPAATPPKTAPATKLILTSAPSTIHPVVKKVVSPAERLEEHRLLMSDQVLQKKMQSMDALTNTMQDDLVKENGVIQNLRHTTPGDLQQMLPWASIGGNVLLLMLFVWMWRRQEKMAGGSAEYPEAEAENGA</sequence>
<dbReference type="EMBL" id="CP045571">
    <property type="protein sequence ID" value="QFX95986.1"/>
    <property type="molecule type" value="Genomic_DNA"/>
</dbReference>
<dbReference type="Gene3D" id="3.10.350.10">
    <property type="entry name" value="LysM domain"/>
    <property type="match status" value="1"/>
</dbReference>
<evidence type="ECO:0000313" key="5">
    <source>
        <dbReference type="Proteomes" id="UP000363590"/>
    </source>
</evidence>